<reference evidence="2 3" key="1">
    <citation type="submission" date="2014-04" db="EMBL/GenBank/DDBJ databases">
        <authorList>
            <consortium name="DOE Joint Genome Institute"/>
            <person name="Kuo A."/>
            <person name="Kohler A."/>
            <person name="Costa M.D."/>
            <person name="Nagy L.G."/>
            <person name="Floudas D."/>
            <person name="Copeland A."/>
            <person name="Barry K.W."/>
            <person name="Cichocki N."/>
            <person name="Veneault-Fourrey C."/>
            <person name="LaButti K."/>
            <person name="Lindquist E.A."/>
            <person name="Lipzen A."/>
            <person name="Lundell T."/>
            <person name="Morin E."/>
            <person name="Murat C."/>
            <person name="Sun H."/>
            <person name="Tunlid A."/>
            <person name="Henrissat B."/>
            <person name="Grigoriev I.V."/>
            <person name="Hibbett D.S."/>
            <person name="Martin F."/>
            <person name="Nordberg H.P."/>
            <person name="Cantor M.N."/>
            <person name="Hua S.X."/>
        </authorList>
    </citation>
    <scope>NUCLEOTIDE SEQUENCE [LARGE SCALE GENOMIC DNA]</scope>
    <source>
        <strain evidence="2 3">441</strain>
    </source>
</reference>
<keyword evidence="1" id="KW-0812">Transmembrane</keyword>
<keyword evidence="3" id="KW-1185">Reference proteome</keyword>
<evidence type="ECO:0000256" key="1">
    <source>
        <dbReference type="SAM" id="Phobius"/>
    </source>
</evidence>
<gene>
    <name evidence="2" type="ORF">PISMIDRAFT_323925</name>
</gene>
<reference evidence="3" key="2">
    <citation type="submission" date="2015-01" db="EMBL/GenBank/DDBJ databases">
        <title>Evolutionary Origins and Diversification of the Mycorrhizal Mutualists.</title>
        <authorList>
            <consortium name="DOE Joint Genome Institute"/>
            <consortium name="Mycorrhizal Genomics Consortium"/>
            <person name="Kohler A."/>
            <person name="Kuo A."/>
            <person name="Nagy L.G."/>
            <person name="Floudas D."/>
            <person name="Copeland A."/>
            <person name="Barry K.W."/>
            <person name="Cichocki N."/>
            <person name="Veneault-Fourrey C."/>
            <person name="LaButti K."/>
            <person name="Lindquist E.A."/>
            <person name="Lipzen A."/>
            <person name="Lundell T."/>
            <person name="Morin E."/>
            <person name="Murat C."/>
            <person name="Riley R."/>
            <person name="Ohm R."/>
            <person name="Sun H."/>
            <person name="Tunlid A."/>
            <person name="Henrissat B."/>
            <person name="Grigoriev I.V."/>
            <person name="Hibbett D.S."/>
            <person name="Martin F."/>
        </authorList>
    </citation>
    <scope>NUCLEOTIDE SEQUENCE [LARGE SCALE GENOMIC DNA]</scope>
    <source>
        <strain evidence="3">441</strain>
    </source>
</reference>
<feature type="transmembrane region" description="Helical" evidence="1">
    <location>
        <begin position="103"/>
        <end position="127"/>
    </location>
</feature>
<dbReference type="EMBL" id="KN833892">
    <property type="protein sequence ID" value="KIK15419.1"/>
    <property type="molecule type" value="Genomic_DNA"/>
</dbReference>
<evidence type="ECO:0000313" key="2">
    <source>
        <dbReference type="EMBL" id="KIK15419.1"/>
    </source>
</evidence>
<dbReference type="HOGENOM" id="CLU_099526_0_0_1"/>
<organism evidence="2 3">
    <name type="scientific">Pisolithus microcarpus 441</name>
    <dbReference type="NCBI Taxonomy" id="765257"/>
    <lineage>
        <taxon>Eukaryota</taxon>
        <taxon>Fungi</taxon>
        <taxon>Dikarya</taxon>
        <taxon>Basidiomycota</taxon>
        <taxon>Agaricomycotina</taxon>
        <taxon>Agaricomycetes</taxon>
        <taxon>Agaricomycetidae</taxon>
        <taxon>Boletales</taxon>
        <taxon>Sclerodermatineae</taxon>
        <taxon>Pisolithaceae</taxon>
        <taxon>Pisolithus</taxon>
    </lineage>
</organism>
<name>A0A0C9YNG0_9AGAM</name>
<keyword evidence="1" id="KW-1133">Transmembrane helix</keyword>
<dbReference type="Proteomes" id="UP000054018">
    <property type="component" value="Unassembled WGS sequence"/>
</dbReference>
<feature type="transmembrane region" description="Helical" evidence="1">
    <location>
        <begin position="73"/>
        <end position="91"/>
    </location>
</feature>
<keyword evidence="1" id="KW-0472">Membrane</keyword>
<accession>A0A0C9YNG0</accession>
<sequence length="182" mass="19927">MSPVSLNICLGGRIVETFLHILEKNDQPEWKDLKKQLVTRITNLTVVGALVASVAVTFVASNAPSPIANWDEMLPYISFLACGLFSAMKCVRCQLRGAAVAMLLAMPFLWFFAGLIAPLIGMTGAIWLGDRTFAKAGVVAAIAGLLATFLVVFASLFWSRFTMTRITFISCGFVIRRVDRFT</sequence>
<dbReference type="AlphaFoldDB" id="A0A0C9YNG0"/>
<feature type="transmembrane region" description="Helical" evidence="1">
    <location>
        <begin position="133"/>
        <end position="158"/>
    </location>
</feature>
<protein>
    <submittedName>
        <fullName evidence="2">Uncharacterized protein</fullName>
    </submittedName>
</protein>
<evidence type="ECO:0000313" key="3">
    <source>
        <dbReference type="Proteomes" id="UP000054018"/>
    </source>
</evidence>
<proteinExistence type="predicted"/>
<feature type="transmembrane region" description="Helical" evidence="1">
    <location>
        <begin position="41"/>
        <end position="61"/>
    </location>
</feature>